<dbReference type="Pfam" id="PF01401">
    <property type="entry name" value="Peptidase_M2"/>
    <property type="match status" value="1"/>
</dbReference>
<dbReference type="PROSITE" id="PS52011">
    <property type="entry name" value="PEPTIDASE_M2"/>
    <property type="match status" value="1"/>
</dbReference>
<dbReference type="GO" id="GO:0008241">
    <property type="term" value="F:peptidyl-dipeptidase activity"/>
    <property type="evidence" value="ECO:0007669"/>
    <property type="project" value="InterPro"/>
</dbReference>
<protein>
    <submittedName>
        <fullName evidence="6">Uncharacterized protein</fullName>
    </submittedName>
</protein>
<feature type="non-terminal residue" evidence="6">
    <location>
        <position position="1"/>
    </location>
</feature>
<evidence type="ECO:0000256" key="3">
    <source>
        <dbReference type="ARBA" id="ARBA00023157"/>
    </source>
</evidence>
<dbReference type="InterPro" id="IPR001548">
    <property type="entry name" value="Peptidase_M2"/>
</dbReference>
<keyword evidence="7" id="KW-1185">Reference proteome</keyword>
<comment type="similarity">
    <text evidence="1 5">Belongs to the peptidase M2 family.</text>
</comment>
<organism evidence="6 7">
    <name type="scientific">Allacma fusca</name>
    <dbReference type="NCBI Taxonomy" id="39272"/>
    <lineage>
        <taxon>Eukaryota</taxon>
        <taxon>Metazoa</taxon>
        <taxon>Ecdysozoa</taxon>
        <taxon>Arthropoda</taxon>
        <taxon>Hexapoda</taxon>
        <taxon>Collembola</taxon>
        <taxon>Symphypleona</taxon>
        <taxon>Sminthuridae</taxon>
        <taxon>Allacma</taxon>
    </lineage>
</organism>
<keyword evidence="3" id="KW-1015">Disulfide bond</keyword>
<reference evidence="6" key="1">
    <citation type="submission" date="2021-06" db="EMBL/GenBank/DDBJ databases">
        <authorList>
            <person name="Hodson N. C."/>
            <person name="Mongue J. A."/>
            <person name="Jaron S. K."/>
        </authorList>
    </citation>
    <scope>NUCLEOTIDE SEQUENCE</scope>
</reference>
<evidence type="ECO:0000256" key="1">
    <source>
        <dbReference type="ARBA" id="ARBA00008139"/>
    </source>
</evidence>
<evidence type="ECO:0000256" key="4">
    <source>
        <dbReference type="ARBA" id="ARBA00023180"/>
    </source>
</evidence>
<dbReference type="GO" id="GO:0008237">
    <property type="term" value="F:metallopeptidase activity"/>
    <property type="evidence" value="ECO:0007669"/>
    <property type="project" value="InterPro"/>
</dbReference>
<keyword evidence="2" id="KW-0732">Signal</keyword>
<keyword evidence="4" id="KW-0325">Glycoprotein</keyword>
<dbReference type="PANTHER" id="PTHR10514:SF27">
    <property type="entry name" value="ANGIOTENSIN-CONVERTING ENZYME"/>
    <property type="match status" value="1"/>
</dbReference>
<name>A0A8J2P8D7_9HEXA</name>
<gene>
    <name evidence="6" type="ORF">AFUS01_LOCUS24166</name>
</gene>
<dbReference type="PANTHER" id="PTHR10514">
    <property type="entry name" value="ANGIOTENSIN-CONVERTING ENZYME"/>
    <property type="match status" value="1"/>
</dbReference>
<dbReference type="EMBL" id="CAJVCH010298398">
    <property type="protein sequence ID" value="CAG7785548.1"/>
    <property type="molecule type" value="Genomic_DNA"/>
</dbReference>
<proteinExistence type="inferred from homology"/>
<dbReference type="OrthoDB" id="10067372at2759"/>
<comment type="caution">
    <text evidence="5">Lacks conserved residue(s) required for the propagation of feature annotation.</text>
</comment>
<evidence type="ECO:0000256" key="2">
    <source>
        <dbReference type="ARBA" id="ARBA00022729"/>
    </source>
</evidence>
<evidence type="ECO:0000256" key="5">
    <source>
        <dbReference type="PROSITE-ProRule" id="PRU01355"/>
    </source>
</evidence>
<evidence type="ECO:0000313" key="6">
    <source>
        <dbReference type="EMBL" id="CAG7785548.1"/>
    </source>
</evidence>
<dbReference type="GO" id="GO:0006508">
    <property type="term" value="P:proteolysis"/>
    <property type="evidence" value="ECO:0007669"/>
    <property type="project" value="InterPro"/>
</dbReference>
<dbReference type="Proteomes" id="UP000708208">
    <property type="component" value="Unassembled WGS sequence"/>
</dbReference>
<comment type="caution">
    <text evidence="6">The sequence shown here is derived from an EMBL/GenBank/DDBJ whole genome shotgun (WGS) entry which is preliminary data.</text>
</comment>
<dbReference type="AlphaFoldDB" id="A0A8J2P8D7"/>
<dbReference type="GO" id="GO:0005886">
    <property type="term" value="C:plasma membrane"/>
    <property type="evidence" value="ECO:0007669"/>
    <property type="project" value="TreeGrafter"/>
</dbReference>
<evidence type="ECO:0000313" key="7">
    <source>
        <dbReference type="Proteomes" id="UP000708208"/>
    </source>
</evidence>
<accession>A0A8J2P8D7</accession>
<sequence>EALEIVTGKRQLDASAILDYFHPLIVWLEKENNKTKEHIGWVRGE</sequence>